<keyword evidence="7" id="KW-1185">Reference proteome</keyword>
<dbReference type="Gene3D" id="3.40.605.10">
    <property type="entry name" value="Aldehyde Dehydrogenase, Chain A, domain 1"/>
    <property type="match status" value="1"/>
</dbReference>
<dbReference type="Proteomes" id="UP000836402">
    <property type="component" value="Unassembled WGS sequence"/>
</dbReference>
<sequence length="498" mass="53493">MSVPQVKLTFPGGPCAQKGSTFSGGLFINNEFVASESGKTFAVLDPSTGKEIAQVAEGSEKDVDRAVKAAQKAFDTTWGTKVPGHERGKLLMHLADLVEANIDELSSIESLDNGKPFSIAKGFDVAQVAANFRYMGGWADKNTGQVIETNDAKLTYTRHEPIGVCGQIIPWNFPILMASWKLGPALATGNTVVLKTAEQTPLSVLKLCELIKEAGFPPGVVNVVSGFGPVAGAAIASHMDIHKVAFTGSTLVGRQIMQVAAKTNLKKVTLELGGKSPNIIYDDADVEQAAKWAAFGFSFNAGQCCCAGTRVYVQEGIHEKFMKRLKEVVANMHVSAPWDENAFHGPLVSQLQFDRVTGFIEKGIKEGATVEMGGKRHGNEGYFVQPTIFSNVKETDTISKEEIFGPVLVTSTFKDTEDLLAKANDSYYGLAAAVFTRDISRALETANRLQAGTVWINTVPFGGYKQSGIGRELGQYALANYTNGNALALARWGPALPF</sequence>
<feature type="domain" description="Aldehyde dehydrogenase" evidence="5">
    <location>
        <begin position="32"/>
        <end position="483"/>
    </location>
</feature>
<dbReference type="EMBL" id="CAJHJG010001441">
    <property type="protein sequence ID" value="CAD6912477.1"/>
    <property type="molecule type" value="Genomic_DNA"/>
</dbReference>
<dbReference type="PANTHER" id="PTHR11699">
    <property type="entry name" value="ALDEHYDE DEHYDROGENASE-RELATED"/>
    <property type="match status" value="1"/>
</dbReference>
<evidence type="ECO:0000256" key="4">
    <source>
        <dbReference type="RuleBase" id="RU003345"/>
    </source>
</evidence>
<evidence type="ECO:0000313" key="6">
    <source>
        <dbReference type="EMBL" id="CAD6912477.1"/>
    </source>
</evidence>
<dbReference type="InterPro" id="IPR015590">
    <property type="entry name" value="Aldehyde_DH_dom"/>
</dbReference>
<dbReference type="PROSITE" id="PS00687">
    <property type="entry name" value="ALDEHYDE_DEHYDR_GLU"/>
    <property type="match status" value="1"/>
</dbReference>
<dbReference type="InterPro" id="IPR016161">
    <property type="entry name" value="Ald_DH/histidinol_DH"/>
</dbReference>
<dbReference type="InterPro" id="IPR016162">
    <property type="entry name" value="Ald_DH_N"/>
</dbReference>
<evidence type="ECO:0000256" key="1">
    <source>
        <dbReference type="ARBA" id="ARBA00009986"/>
    </source>
</evidence>
<proteinExistence type="inferred from homology"/>
<comment type="similarity">
    <text evidence="1 4">Belongs to the aldehyde dehydrogenase family.</text>
</comment>
<comment type="caution">
    <text evidence="6">The sequence shown here is derived from an EMBL/GenBank/DDBJ whole genome shotgun (WGS) entry which is preliminary data.</text>
</comment>
<evidence type="ECO:0000256" key="3">
    <source>
        <dbReference type="PROSITE-ProRule" id="PRU10007"/>
    </source>
</evidence>
<reference evidence="6" key="1">
    <citation type="submission" date="2020-10" db="EMBL/GenBank/DDBJ databases">
        <authorList>
            <person name="Sedaghatjoo S."/>
        </authorList>
    </citation>
    <scope>NUCLEOTIDE SEQUENCE</scope>
    <source>
        <strain evidence="6">AZH3</strain>
    </source>
</reference>
<evidence type="ECO:0000313" key="7">
    <source>
        <dbReference type="Proteomes" id="UP000836402"/>
    </source>
</evidence>
<protein>
    <recommendedName>
        <fullName evidence="5">Aldehyde dehydrogenase domain-containing protein</fullName>
    </recommendedName>
</protein>
<feature type="active site" evidence="3">
    <location>
        <position position="271"/>
    </location>
</feature>
<dbReference type="InterPro" id="IPR016163">
    <property type="entry name" value="Ald_DH_C"/>
</dbReference>
<name>A0ABN7IQP5_9BASI</name>
<evidence type="ECO:0000259" key="5">
    <source>
        <dbReference type="Pfam" id="PF00171"/>
    </source>
</evidence>
<dbReference type="CDD" id="cd07091">
    <property type="entry name" value="ALDH_F1-2_Ald2-like"/>
    <property type="match status" value="1"/>
</dbReference>
<keyword evidence="2 4" id="KW-0560">Oxidoreductase</keyword>
<accession>A0ABN7IQP5</accession>
<evidence type="ECO:0000256" key="2">
    <source>
        <dbReference type="ARBA" id="ARBA00023002"/>
    </source>
</evidence>
<dbReference type="InterPro" id="IPR029510">
    <property type="entry name" value="Ald_DH_CS_GLU"/>
</dbReference>
<dbReference type="SUPFAM" id="SSF53720">
    <property type="entry name" value="ALDH-like"/>
    <property type="match status" value="1"/>
</dbReference>
<organism evidence="6 7">
    <name type="scientific">Tilletia caries</name>
    <name type="common">wheat bunt fungus</name>
    <dbReference type="NCBI Taxonomy" id="13290"/>
    <lineage>
        <taxon>Eukaryota</taxon>
        <taxon>Fungi</taxon>
        <taxon>Dikarya</taxon>
        <taxon>Basidiomycota</taxon>
        <taxon>Ustilaginomycotina</taxon>
        <taxon>Exobasidiomycetes</taxon>
        <taxon>Tilletiales</taxon>
        <taxon>Tilletiaceae</taxon>
        <taxon>Tilletia</taxon>
    </lineage>
</organism>
<dbReference type="Gene3D" id="3.40.309.10">
    <property type="entry name" value="Aldehyde Dehydrogenase, Chain A, domain 2"/>
    <property type="match status" value="1"/>
</dbReference>
<gene>
    <name evidence="6" type="ORF">JKIAZH3_G1932</name>
</gene>
<dbReference type="Pfam" id="PF00171">
    <property type="entry name" value="Aldedh"/>
    <property type="match status" value="1"/>
</dbReference>